<evidence type="ECO:0000259" key="3">
    <source>
        <dbReference type="PROSITE" id="PS51212"/>
    </source>
</evidence>
<gene>
    <name evidence="4" type="ORF">VTJ49DRAFT_1850</name>
</gene>
<name>A0ABR3VBP6_HUMIN</name>
<reference evidence="4 5" key="1">
    <citation type="journal article" date="2024" name="Commun. Biol.">
        <title>Comparative genomic analysis of thermophilic fungi reveals convergent evolutionary adaptations and gene losses.</title>
        <authorList>
            <person name="Steindorff A.S."/>
            <person name="Aguilar-Pontes M.V."/>
            <person name="Robinson A.J."/>
            <person name="Andreopoulos B."/>
            <person name="LaButti K."/>
            <person name="Kuo A."/>
            <person name="Mondo S."/>
            <person name="Riley R."/>
            <person name="Otillar R."/>
            <person name="Haridas S."/>
            <person name="Lipzen A."/>
            <person name="Grimwood J."/>
            <person name="Schmutz J."/>
            <person name="Clum A."/>
            <person name="Reid I.D."/>
            <person name="Moisan M.C."/>
            <person name="Butler G."/>
            <person name="Nguyen T.T.M."/>
            <person name="Dewar K."/>
            <person name="Conant G."/>
            <person name="Drula E."/>
            <person name="Henrissat B."/>
            <person name="Hansel C."/>
            <person name="Singer S."/>
            <person name="Hutchinson M.I."/>
            <person name="de Vries R.P."/>
            <person name="Natvig D.O."/>
            <person name="Powell A.J."/>
            <person name="Tsang A."/>
            <person name="Grigoriev I.V."/>
        </authorList>
    </citation>
    <scope>NUCLEOTIDE SEQUENCE [LARGE SCALE GENOMIC DNA]</scope>
    <source>
        <strain evidence="4 5">CBS 620.91</strain>
    </source>
</reference>
<evidence type="ECO:0000256" key="2">
    <source>
        <dbReference type="SAM" id="SignalP"/>
    </source>
</evidence>
<protein>
    <recommendedName>
        <fullName evidence="3">WSC domain-containing protein</fullName>
    </recommendedName>
</protein>
<feature type="domain" description="WSC" evidence="3">
    <location>
        <begin position="498"/>
        <end position="592"/>
    </location>
</feature>
<dbReference type="PROSITE" id="PS51212">
    <property type="entry name" value="WSC"/>
    <property type="match status" value="1"/>
</dbReference>
<keyword evidence="5" id="KW-1185">Reference proteome</keyword>
<sequence>MLFTTIFAGLVGVAAAAKDRRTFAVLRHYGRGPLTTCRADPIVSPGTPSAHVHTVMGASNFGLNVTGERLLQSSCTTSMLRGDMSSYWFPSLYFKDPETGLLEPVPMYYMNVYYFFDATNDDIKAFPLGLQMVSGNAMLRAAPSQSGDVQLDPSKGPVQPAQIVCPRQSYNPPSYPPNSDGSNAGIRSSRDEGAGIGFPFQPCDGTYSPLRVDVHMPSCYNPAAGLTDYRNNMAFPTDAGNGKLDCPKGWIHVPHMFFETYWNTQQFASRHTSLNGKASPFVFSNGDVTGFSAHADFISGWREDELQNIIDNCDAGHAGLHACPGLKYGVNDDSGSCNIACPVDEKIDGKLDKLPGNNPLAGWSYGGGNAPAPSPSPSPSPNPDPQPQPGVGDDYGNPAPSSSDSLDERASSTEAAPTPESSTSQAAAAPTTTSPSEQQEAPAPTPTTQSRRPGRISTVYDTVTVYATTTVYFDGPAPTPDSLGAASPDDDKYPDIAEFKYVGCFRDSAVRALSGEKLANLNGKPVTNDACVAHCASRGFAIAGTEWSKECYCGNELSPADKLDDEACTMKCRGDDGQVCGDDWALTVYAKGGKLERGHVGPHRHRFVGARHHRHARHASGRFRR</sequence>
<organism evidence="4 5">
    <name type="scientific">Humicola insolens</name>
    <name type="common">Soft-rot fungus</name>
    <dbReference type="NCBI Taxonomy" id="85995"/>
    <lineage>
        <taxon>Eukaryota</taxon>
        <taxon>Fungi</taxon>
        <taxon>Dikarya</taxon>
        <taxon>Ascomycota</taxon>
        <taxon>Pezizomycotina</taxon>
        <taxon>Sordariomycetes</taxon>
        <taxon>Sordariomycetidae</taxon>
        <taxon>Sordariales</taxon>
        <taxon>Chaetomiaceae</taxon>
        <taxon>Mycothermus</taxon>
    </lineage>
</organism>
<feature type="region of interest" description="Disordered" evidence="1">
    <location>
        <begin position="358"/>
        <end position="456"/>
    </location>
</feature>
<evidence type="ECO:0000256" key="1">
    <source>
        <dbReference type="SAM" id="MobiDB-lite"/>
    </source>
</evidence>
<dbReference type="Proteomes" id="UP001583172">
    <property type="component" value="Unassembled WGS sequence"/>
</dbReference>
<dbReference type="EMBL" id="JAZGSY010000174">
    <property type="protein sequence ID" value="KAL1839119.1"/>
    <property type="molecule type" value="Genomic_DNA"/>
</dbReference>
<feature type="region of interest" description="Disordered" evidence="1">
    <location>
        <begin position="166"/>
        <end position="191"/>
    </location>
</feature>
<dbReference type="PANTHER" id="PTHR43662:SF11">
    <property type="entry name" value="WSC DOMAIN-CONTAINING PROTEIN"/>
    <property type="match status" value="1"/>
</dbReference>
<dbReference type="PANTHER" id="PTHR43662">
    <property type="match status" value="1"/>
</dbReference>
<feature type="chain" id="PRO_5046734888" description="WSC domain-containing protein" evidence="2">
    <location>
        <begin position="17"/>
        <end position="625"/>
    </location>
</feature>
<dbReference type="Pfam" id="PF01822">
    <property type="entry name" value="WSC"/>
    <property type="match status" value="1"/>
</dbReference>
<feature type="signal peptide" evidence="2">
    <location>
        <begin position="1"/>
        <end position="16"/>
    </location>
</feature>
<feature type="compositionally biased region" description="Low complexity" evidence="1">
    <location>
        <begin position="389"/>
        <end position="404"/>
    </location>
</feature>
<dbReference type="InterPro" id="IPR018535">
    <property type="entry name" value="DUF1996"/>
</dbReference>
<accession>A0ABR3VBP6</accession>
<feature type="compositionally biased region" description="Pro residues" evidence="1">
    <location>
        <begin position="372"/>
        <end position="388"/>
    </location>
</feature>
<dbReference type="SMART" id="SM00321">
    <property type="entry name" value="WSC"/>
    <property type="match status" value="1"/>
</dbReference>
<proteinExistence type="predicted"/>
<feature type="compositionally biased region" description="Low complexity" evidence="1">
    <location>
        <begin position="415"/>
        <end position="438"/>
    </location>
</feature>
<dbReference type="Pfam" id="PF09362">
    <property type="entry name" value="DUF1996"/>
    <property type="match status" value="1"/>
</dbReference>
<evidence type="ECO:0000313" key="4">
    <source>
        <dbReference type="EMBL" id="KAL1839119.1"/>
    </source>
</evidence>
<dbReference type="InterPro" id="IPR002889">
    <property type="entry name" value="WSC_carb-bd"/>
</dbReference>
<comment type="caution">
    <text evidence="4">The sequence shown here is derived from an EMBL/GenBank/DDBJ whole genome shotgun (WGS) entry which is preliminary data.</text>
</comment>
<evidence type="ECO:0000313" key="5">
    <source>
        <dbReference type="Proteomes" id="UP001583172"/>
    </source>
</evidence>
<keyword evidence="2" id="KW-0732">Signal</keyword>